<keyword evidence="2" id="KW-1185">Reference proteome</keyword>
<dbReference type="EMBL" id="JAVRRJ010000006">
    <property type="protein sequence ID" value="KAK5083494.1"/>
    <property type="molecule type" value="Genomic_DNA"/>
</dbReference>
<organism evidence="1 2">
    <name type="scientific">Lithohypha guttulata</name>
    <dbReference type="NCBI Taxonomy" id="1690604"/>
    <lineage>
        <taxon>Eukaryota</taxon>
        <taxon>Fungi</taxon>
        <taxon>Dikarya</taxon>
        <taxon>Ascomycota</taxon>
        <taxon>Pezizomycotina</taxon>
        <taxon>Eurotiomycetes</taxon>
        <taxon>Chaetothyriomycetidae</taxon>
        <taxon>Chaetothyriales</taxon>
        <taxon>Trichomeriaceae</taxon>
        <taxon>Lithohypha</taxon>
    </lineage>
</organism>
<reference evidence="1 2" key="1">
    <citation type="submission" date="2023-08" db="EMBL/GenBank/DDBJ databases">
        <title>Black Yeasts Isolated from many extreme environments.</title>
        <authorList>
            <person name="Coleine C."/>
            <person name="Stajich J.E."/>
            <person name="Selbmann L."/>
        </authorList>
    </citation>
    <scope>NUCLEOTIDE SEQUENCE [LARGE SCALE GENOMIC DNA]</scope>
    <source>
        <strain evidence="1 2">CCFEE 5910</strain>
    </source>
</reference>
<evidence type="ECO:0000313" key="2">
    <source>
        <dbReference type="Proteomes" id="UP001309876"/>
    </source>
</evidence>
<accession>A0AAN7YEL8</accession>
<name>A0AAN7YEL8_9EURO</name>
<dbReference type="Pfam" id="PF06101">
    <property type="entry name" value="Vps62"/>
    <property type="match status" value="1"/>
</dbReference>
<protein>
    <submittedName>
        <fullName evidence="1">Vacuolar protein sorting-associated protein 62</fullName>
    </submittedName>
</protein>
<dbReference type="PANTHER" id="PTHR48172:SF2">
    <property type="entry name" value="VACUOLAR PROTEIN SORTING PROTEIN 62"/>
    <property type="match status" value="1"/>
</dbReference>
<dbReference type="AlphaFoldDB" id="A0AAN7YEL8"/>
<dbReference type="InterPro" id="IPR009291">
    <property type="entry name" value="Vps62"/>
</dbReference>
<dbReference type="PANTHER" id="PTHR48172">
    <property type="match status" value="1"/>
</dbReference>
<sequence>MKQAKTKATIGALATLISYVSLNSWAHAYHPEAFIWSPQDRENAEWVATSNSWLDRKACRWLGVCGGSHIHFSRQPNQALVSHEPALKHPGSEGSDDWQNAWKEPTNTSKHWNKDEKTSREIPEYVLEYAPLVHLFSGERYWPCDIAEHLYHVTPELNYTAIQSGSVHPALTDLNKYNEYHGGGWVYLTSNDNPEEYPDWLGGQKNIPSVPEELKDDFSGNDGWVHRPGRTYLQGIKDVIADMKEWFGSDSDSAADLKESAIAAKEYARLLLEQGYHQELKRKTADEDPEGRLRGGRSEAPAVLIAIDKGHGVVDAFWFFFYSFNRGNSVFNVVFGNHVGDWEHTAIRFHHGEPKAVFFSEHNFGSAYSYDAVEKIGKRPVIYSATGSHAMYATPGLHPYVLPWGVLHDQTDRGPLWDPTLNSHAFTYDFEKDILRASNITPRAPTGWFHYAGRWGDKLYPLGDKRQYRFAGQYHYVSGPLGPKFKNLGRKKICGGPDRQPCIIKHWLGGESKIGRLQHKGEESDLYTEEERHFGISQ</sequence>
<evidence type="ECO:0000313" key="1">
    <source>
        <dbReference type="EMBL" id="KAK5083494.1"/>
    </source>
</evidence>
<gene>
    <name evidence="1" type="primary">VPS62</name>
    <name evidence="1" type="ORF">LTR05_005996</name>
</gene>
<dbReference type="Proteomes" id="UP001309876">
    <property type="component" value="Unassembled WGS sequence"/>
</dbReference>
<comment type="caution">
    <text evidence="1">The sequence shown here is derived from an EMBL/GenBank/DDBJ whole genome shotgun (WGS) entry which is preliminary data.</text>
</comment>
<proteinExistence type="predicted"/>